<dbReference type="AlphaFoldDB" id="A0A5C9A147"/>
<evidence type="ECO:0000313" key="8">
    <source>
        <dbReference type="EMBL" id="TXS94486.1"/>
    </source>
</evidence>
<evidence type="ECO:0000313" key="9">
    <source>
        <dbReference type="Proteomes" id="UP000321933"/>
    </source>
</evidence>
<evidence type="ECO:0000256" key="5">
    <source>
        <dbReference type="ARBA" id="ARBA00023268"/>
    </source>
</evidence>
<dbReference type="SUPFAM" id="SSF51735">
    <property type="entry name" value="NAD(P)-binding Rossmann-fold domains"/>
    <property type="match status" value="1"/>
</dbReference>
<dbReference type="FunFam" id="1.10.1040.50:FF:000006">
    <property type="entry name" value="Peroxisomal bifunctional enzyme"/>
    <property type="match status" value="1"/>
</dbReference>
<evidence type="ECO:0000259" key="6">
    <source>
        <dbReference type="Pfam" id="PF00725"/>
    </source>
</evidence>
<keyword evidence="1" id="KW-0560">Oxidoreductase</keyword>
<dbReference type="GO" id="GO:0016853">
    <property type="term" value="F:isomerase activity"/>
    <property type="evidence" value="ECO:0007669"/>
    <property type="project" value="UniProtKB-KW"/>
</dbReference>
<dbReference type="GO" id="GO:0070403">
    <property type="term" value="F:NAD+ binding"/>
    <property type="evidence" value="ECO:0007669"/>
    <property type="project" value="InterPro"/>
</dbReference>
<dbReference type="Gene3D" id="3.40.50.720">
    <property type="entry name" value="NAD(P)-binding Rossmann-like Domain"/>
    <property type="match status" value="1"/>
</dbReference>
<comment type="caution">
    <text evidence="8">The sequence shown here is derived from an EMBL/GenBank/DDBJ whole genome shotgun (WGS) entry which is preliminary data.</text>
</comment>
<evidence type="ECO:0008006" key="10">
    <source>
        <dbReference type="Google" id="ProtNLM"/>
    </source>
</evidence>
<organism evidence="8 9">
    <name type="scientific">Parahaliea aestuarii</name>
    <dbReference type="NCBI Taxonomy" id="1852021"/>
    <lineage>
        <taxon>Bacteria</taxon>
        <taxon>Pseudomonadati</taxon>
        <taxon>Pseudomonadota</taxon>
        <taxon>Gammaproteobacteria</taxon>
        <taxon>Cellvibrionales</taxon>
        <taxon>Halieaceae</taxon>
        <taxon>Parahaliea</taxon>
    </lineage>
</organism>
<dbReference type="Gene3D" id="1.10.1040.50">
    <property type="match status" value="1"/>
</dbReference>
<feature type="domain" description="3-hydroxyacyl-CoA dehydrogenase NAD binding" evidence="7">
    <location>
        <begin position="50"/>
        <end position="225"/>
    </location>
</feature>
<dbReference type="GO" id="GO:0016616">
    <property type="term" value="F:oxidoreductase activity, acting on the CH-OH group of donors, NAD or NADP as acceptor"/>
    <property type="evidence" value="ECO:0007669"/>
    <property type="project" value="InterPro"/>
</dbReference>
<sequence>MSQPQISISQDLPSEDKQQEALAYLLQAERDAVRPPTGSFALSENPVRHLGVIGTGTMGGGIAMNGANIGLPVTLIDTSGEALERGMATIRRNYERSAARGRISAEEVERRCSLIRPRLALEDLADCELIIEAVFENMAVKQDIFRRLDAIAAPGAILASNTSALDINDIAAVTSRPESVIGLHFFSPANVMKLLEIVRGDHTAPQVISASLAFAGAIGKVSAVVGVCPGFVGNRILFQRQAQAQRLLLEGARPEQVDTPLRDFGLPMGPFQMSDLAGLDIGWNAETSKGETLRDRLCEAGRRGQKSGAGFYDYDEQRRPRPSAEVAALIDEFIAASGHPPRSIDAGEILARCLLPMINEGAKILQEGVARRGSDIDVIWVYGYGWPRFRGGPMYYADQLGLEQVIAGLEHYQRATGSDFWRPAPLLSELAARGASIADYQPPAQGDQ</sequence>
<dbReference type="InterPro" id="IPR036291">
    <property type="entry name" value="NAD(P)-bd_dom_sf"/>
</dbReference>
<dbReference type="Pfam" id="PF00725">
    <property type="entry name" value="3HCDH"/>
    <property type="match status" value="2"/>
</dbReference>
<dbReference type="Proteomes" id="UP000321933">
    <property type="component" value="Unassembled WGS sequence"/>
</dbReference>
<keyword evidence="3" id="KW-0413">Isomerase</keyword>
<dbReference type="GO" id="GO:0006631">
    <property type="term" value="P:fatty acid metabolic process"/>
    <property type="evidence" value="ECO:0007669"/>
    <property type="project" value="InterPro"/>
</dbReference>
<keyword evidence="5" id="KW-0511">Multifunctional enzyme</keyword>
<dbReference type="Pfam" id="PF02737">
    <property type="entry name" value="3HCDH_N"/>
    <property type="match status" value="1"/>
</dbReference>
<keyword evidence="9" id="KW-1185">Reference proteome</keyword>
<dbReference type="InterPro" id="IPR006176">
    <property type="entry name" value="3-OHacyl-CoA_DH_NAD-bd"/>
</dbReference>
<dbReference type="GO" id="GO:0016829">
    <property type="term" value="F:lyase activity"/>
    <property type="evidence" value="ECO:0007669"/>
    <property type="project" value="UniProtKB-KW"/>
</dbReference>
<protein>
    <recommendedName>
        <fullName evidence="10">3-hydroxyacyl-CoA dehydrogenase</fullName>
    </recommendedName>
</protein>
<dbReference type="SUPFAM" id="SSF48179">
    <property type="entry name" value="6-phosphogluconate dehydrogenase C-terminal domain-like"/>
    <property type="match status" value="2"/>
</dbReference>
<dbReference type="EMBL" id="VRYZ01000001">
    <property type="protein sequence ID" value="TXS94486.1"/>
    <property type="molecule type" value="Genomic_DNA"/>
</dbReference>
<dbReference type="InterPro" id="IPR006108">
    <property type="entry name" value="3HC_DH_C"/>
</dbReference>
<feature type="domain" description="3-hydroxyacyl-CoA dehydrogenase C-terminal" evidence="6">
    <location>
        <begin position="230"/>
        <end position="314"/>
    </location>
</feature>
<accession>A0A5C9A147</accession>
<evidence type="ECO:0000259" key="7">
    <source>
        <dbReference type="Pfam" id="PF02737"/>
    </source>
</evidence>
<dbReference type="OrthoDB" id="5389341at2"/>
<name>A0A5C9A147_9GAMM</name>
<proteinExistence type="predicted"/>
<evidence type="ECO:0000256" key="1">
    <source>
        <dbReference type="ARBA" id="ARBA00023002"/>
    </source>
</evidence>
<evidence type="ECO:0000256" key="3">
    <source>
        <dbReference type="ARBA" id="ARBA00023235"/>
    </source>
</evidence>
<evidence type="ECO:0000256" key="2">
    <source>
        <dbReference type="ARBA" id="ARBA00023027"/>
    </source>
</evidence>
<evidence type="ECO:0000256" key="4">
    <source>
        <dbReference type="ARBA" id="ARBA00023239"/>
    </source>
</evidence>
<feature type="domain" description="3-hydroxyacyl-CoA dehydrogenase C-terminal" evidence="6">
    <location>
        <begin position="349"/>
        <end position="434"/>
    </location>
</feature>
<gene>
    <name evidence="8" type="ORF">FVW59_00775</name>
</gene>
<dbReference type="InterPro" id="IPR008927">
    <property type="entry name" value="6-PGluconate_DH-like_C_sf"/>
</dbReference>
<keyword evidence="2" id="KW-0520">NAD</keyword>
<dbReference type="RefSeq" id="WP_148062342.1">
    <property type="nucleotide sequence ID" value="NZ_VRYZ01000001.1"/>
</dbReference>
<keyword evidence="4" id="KW-0456">Lyase</keyword>
<reference evidence="8 9" key="1">
    <citation type="submission" date="2019-08" db="EMBL/GenBank/DDBJ databases">
        <title>Parahaliea maris sp. nov., isolated from the surface seawater.</title>
        <authorList>
            <person name="Liu Y."/>
        </authorList>
    </citation>
    <scope>NUCLEOTIDE SEQUENCE [LARGE SCALE GENOMIC DNA]</scope>
    <source>
        <strain evidence="8 9">S2-26</strain>
    </source>
</reference>
<dbReference type="FunFam" id="3.40.50.720:FF:000009">
    <property type="entry name" value="Fatty oxidation complex, alpha subunit"/>
    <property type="match status" value="1"/>
</dbReference>
<dbReference type="PANTHER" id="PTHR23309">
    <property type="entry name" value="3-HYDROXYACYL-COA DEHYROGENASE"/>
    <property type="match status" value="1"/>
</dbReference>